<evidence type="ECO:0000256" key="9">
    <source>
        <dbReference type="ARBA" id="ARBA00023204"/>
    </source>
</evidence>
<dbReference type="InterPro" id="IPR000086">
    <property type="entry name" value="NUDIX_hydrolase_dom"/>
</dbReference>
<dbReference type="PANTHER" id="PTHR47707">
    <property type="entry name" value="8-OXO-DGTP DIPHOSPHATASE"/>
    <property type="match status" value="1"/>
</dbReference>
<dbReference type="InterPro" id="IPR020084">
    <property type="entry name" value="NUDIX_hydrolase_CS"/>
</dbReference>
<dbReference type="Gene3D" id="3.20.20.70">
    <property type="entry name" value="Aldolase class I"/>
    <property type="match status" value="1"/>
</dbReference>
<dbReference type="EC" id="3.6.1.55" evidence="12"/>
<evidence type="ECO:0000313" key="19">
    <source>
        <dbReference type="Proteomes" id="UP000192721"/>
    </source>
</evidence>
<dbReference type="Pfam" id="PF14815">
    <property type="entry name" value="NUDIX_4"/>
    <property type="match status" value="1"/>
</dbReference>
<comment type="catalytic activity">
    <reaction evidence="10">
        <text>8-oxo-dGTP + H2O = 8-oxo-dGMP + diphosphate + H(+)</text>
        <dbReference type="Rhea" id="RHEA:31575"/>
        <dbReference type="ChEBI" id="CHEBI:15377"/>
        <dbReference type="ChEBI" id="CHEBI:15378"/>
        <dbReference type="ChEBI" id="CHEBI:33019"/>
        <dbReference type="ChEBI" id="CHEBI:63224"/>
        <dbReference type="ChEBI" id="CHEBI:77896"/>
        <dbReference type="EC" id="3.6.1.55"/>
    </reaction>
</comment>
<sequence length="312" mass="33604">MSDSKIIEVVAGALMRPDGSFMLGSRPEGKPYAGYWEFPGGKVEPGESGEQALARELYEEMGIEMEAATPWLTKVHHYEHASVRLSFFRVWAWRGEPQSREGQRFAWQTPGACTVQPMLPANGPILKSLELPAVYAISCAHEIGVDAQLRRLEQGPAWSVVQIREPGMPREELADFVAKAAAIVHGRGGKLLVNADPAWAMEWPVDGVHLNAARLASLTERPAFAWVGASAHDAAQVARIGELGLDYALLGHVAATPSHPGAAPLGWDGFRQCLAAGAPVPVYALGGMSLDDLDAARRHGAHGVALMRGAWR</sequence>
<dbReference type="InterPro" id="IPR013785">
    <property type="entry name" value="Aldolase_TIM"/>
</dbReference>
<evidence type="ECO:0000256" key="15">
    <source>
        <dbReference type="ARBA" id="ARBA00041979"/>
    </source>
</evidence>
<dbReference type="Gene3D" id="3.90.79.10">
    <property type="entry name" value="Nucleoside Triphosphate Pyrophosphohydrolase"/>
    <property type="match status" value="1"/>
</dbReference>
<reference evidence="18 19" key="1">
    <citation type="submission" date="2017-02" db="EMBL/GenBank/DDBJ databases">
        <title>Chromobacterium haemolyticum H5244.</title>
        <authorList>
            <person name="Gulvik C.A."/>
        </authorList>
    </citation>
    <scope>NUCLEOTIDE SEQUENCE [LARGE SCALE GENOMIC DNA]</scope>
    <source>
        <strain evidence="18 19">H5244</strain>
    </source>
</reference>
<dbReference type="NCBIfam" id="NF006530">
    <property type="entry name" value="PRK08999.1"/>
    <property type="match status" value="1"/>
</dbReference>
<dbReference type="PANTHER" id="PTHR47707:SF1">
    <property type="entry name" value="NUDIX HYDROLASE FAMILY PROTEIN"/>
    <property type="match status" value="1"/>
</dbReference>
<dbReference type="InterPro" id="IPR047127">
    <property type="entry name" value="MutT-like"/>
</dbReference>
<evidence type="ECO:0000256" key="11">
    <source>
        <dbReference type="ARBA" id="ARBA00036904"/>
    </source>
</evidence>
<evidence type="ECO:0000256" key="2">
    <source>
        <dbReference type="ARBA" id="ARBA00005582"/>
    </source>
</evidence>
<organism evidence="18 19">
    <name type="scientific">Chromobacterium haemolyticum</name>
    <dbReference type="NCBI Taxonomy" id="394935"/>
    <lineage>
        <taxon>Bacteria</taxon>
        <taxon>Pseudomonadati</taxon>
        <taxon>Pseudomonadota</taxon>
        <taxon>Betaproteobacteria</taxon>
        <taxon>Neisseriales</taxon>
        <taxon>Chromobacteriaceae</taxon>
        <taxon>Chromobacterium</taxon>
    </lineage>
</organism>
<dbReference type="InterPro" id="IPR020476">
    <property type="entry name" value="Nudix_hydrolase"/>
</dbReference>
<dbReference type="RefSeq" id="WP_043632563.1">
    <property type="nucleotide sequence ID" value="NZ_MUKV01000001.1"/>
</dbReference>
<keyword evidence="4" id="KW-0235">DNA replication</keyword>
<keyword evidence="6" id="KW-0227">DNA damage</keyword>
<evidence type="ECO:0000256" key="16">
    <source>
        <dbReference type="ARBA" id="ARBA00042798"/>
    </source>
</evidence>
<evidence type="ECO:0000256" key="12">
    <source>
        <dbReference type="ARBA" id="ARBA00038905"/>
    </source>
</evidence>
<name>A0A1W0DBI4_9NEIS</name>
<evidence type="ECO:0000256" key="13">
    <source>
        <dbReference type="ARBA" id="ARBA00040794"/>
    </source>
</evidence>
<dbReference type="InterPro" id="IPR015797">
    <property type="entry name" value="NUDIX_hydrolase-like_dom_sf"/>
</dbReference>
<evidence type="ECO:0000256" key="5">
    <source>
        <dbReference type="ARBA" id="ARBA00022723"/>
    </source>
</evidence>
<evidence type="ECO:0000256" key="7">
    <source>
        <dbReference type="ARBA" id="ARBA00022801"/>
    </source>
</evidence>
<dbReference type="PROSITE" id="PS51462">
    <property type="entry name" value="NUDIX"/>
    <property type="match status" value="1"/>
</dbReference>
<dbReference type="PRINTS" id="PR00502">
    <property type="entry name" value="NUDIXFAMILY"/>
</dbReference>
<dbReference type="AlphaFoldDB" id="A0A1W0DBI4"/>
<keyword evidence="7" id="KW-0378">Hydrolase</keyword>
<dbReference type="GO" id="GO:0035539">
    <property type="term" value="F:8-oxo-7,8-dihydrodeoxyguanosine triphosphate pyrophosphatase activity"/>
    <property type="evidence" value="ECO:0007669"/>
    <property type="project" value="UniProtKB-EC"/>
</dbReference>
<protein>
    <recommendedName>
        <fullName evidence="13">8-oxo-dGTP diphosphatase</fullName>
        <ecNumber evidence="12">3.6.1.55</ecNumber>
    </recommendedName>
    <alternativeName>
        <fullName evidence="16">7,8-dihydro-8-oxoguanine-triphosphatase</fullName>
    </alternativeName>
    <alternativeName>
        <fullName evidence="15">Mutator protein MutT</fullName>
    </alternativeName>
    <alternativeName>
        <fullName evidence="14">dGTP pyrophosphohydrolase</fullName>
    </alternativeName>
</protein>
<evidence type="ECO:0000259" key="17">
    <source>
        <dbReference type="PROSITE" id="PS51462"/>
    </source>
</evidence>
<gene>
    <name evidence="18" type="ORF">B0T45_00805</name>
</gene>
<comment type="catalytic activity">
    <reaction evidence="11">
        <text>8-oxo-GTP + H2O = 8-oxo-GMP + diphosphate + H(+)</text>
        <dbReference type="Rhea" id="RHEA:67616"/>
        <dbReference type="ChEBI" id="CHEBI:15377"/>
        <dbReference type="ChEBI" id="CHEBI:15378"/>
        <dbReference type="ChEBI" id="CHEBI:33019"/>
        <dbReference type="ChEBI" id="CHEBI:143553"/>
        <dbReference type="ChEBI" id="CHEBI:145694"/>
    </reaction>
</comment>
<dbReference type="Pfam" id="PF02581">
    <property type="entry name" value="TMP-TENI"/>
    <property type="match status" value="1"/>
</dbReference>
<keyword evidence="5" id="KW-0479">Metal-binding</keyword>
<dbReference type="CDD" id="cd03425">
    <property type="entry name" value="NUDIX_MutT_NudA_like"/>
    <property type="match status" value="1"/>
</dbReference>
<proteinExistence type="inferred from homology"/>
<dbReference type="CDD" id="cd00564">
    <property type="entry name" value="TMP_TenI"/>
    <property type="match status" value="1"/>
</dbReference>
<dbReference type="InterPro" id="IPR022998">
    <property type="entry name" value="ThiamineP_synth_TenI"/>
</dbReference>
<evidence type="ECO:0000256" key="3">
    <source>
        <dbReference type="ARBA" id="ARBA00022457"/>
    </source>
</evidence>
<dbReference type="GO" id="GO:0044716">
    <property type="term" value="F:8-oxo-GDP phosphatase activity"/>
    <property type="evidence" value="ECO:0007669"/>
    <property type="project" value="TreeGrafter"/>
</dbReference>
<evidence type="ECO:0000313" key="18">
    <source>
        <dbReference type="EMBL" id="OQS44371.1"/>
    </source>
</evidence>
<keyword evidence="9" id="KW-0234">DNA repair</keyword>
<keyword evidence="8" id="KW-0460">Magnesium</keyword>
<comment type="similarity">
    <text evidence="2">Belongs to the Nudix hydrolase family.</text>
</comment>
<dbReference type="InterPro" id="IPR036206">
    <property type="entry name" value="ThiamineP_synth_sf"/>
</dbReference>
<evidence type="ECO:0000256" key="10">
    <source>
        <dbReference type="ARBA" id="ARBA00035861"/>
    </source>
</evidence>
<dbReference type="GO" id="GO:0006260">
    <property type="term" value="P:DNA replication"/>
    <property type="evidence" value="ECO:0007669"/>
    <property type="project" value="UniProtKB-KW"/>
</dbReference>
<evidence type="ECO:0000256" key="1">
    <source>
        <dbReference type="ARBA" id="ARBA00001946"/>
    </source>
</evidence>
<dbReference type="PROSITE" id="PS00893">
    <property type="entry name" value="NUDIX_BOX"/>
    <property type="match status" value="1"/>
</dbReference>
<dbReference type="GO" id="GO:0046872">
    <property type="term" value="F:metal ion binding"/>
    <property type="evidence" value="ECO:0007669"/>
    <property type="project" value="UniProtKB-KW"/>
</dbReference>
<accession>A0A1W0DBI4</accession>
<dbReference type="SUPFAM" id="SSF55811">
    <property type="entry name" value="Nudix"/>
    <property type="match status" value="1"/>
</dbReference>
<dbReference type="GO" id="GO:0006281">
    <property type="term" value="P:DNA repair"/>
    <property type="evidence" value="ECO:0007669"/>
    <property type="project" value="UniProtKB-KW"/>
</dbReference>
<evidence type="ECO:0000256" key="8">
    <source>
        <dbReference type="ARBA" id="ARBA00022842"/>
    </source>
</evidence>
<dbReference type="GO" id="GO:0008413">
    <property type="term" value="F:8-oxo-7,8-dihydroguanosine triphosphate pyrophosphatase activity"/>
    <property type="evidence" value="ECO:0007669"/>
    <property type="project" value="TreeGrafter"/>
</dbReference>
<comment type="caution">
    <text evidence="18">The sequence shown here is derived from an EMBL/GenBank/DDBJ whole genome shotgun (WGS) entry which is preliminary data.</text>
</comment>
<dbReference type="GO" id="GO:0044715">
    <property type="term" value="F:8-oxo-dGDP phosphatase activity"/>
    <property type="evidence" value="ECO:0007669"/>
    <property type="project" value="TreeGrafter"/>
</dbReference>
<feature type="domain" description="Nudix hydrolase" evidence="17">
    <location>
        <begin position="5"/>
        <end position="133"/>
    </location>
</feature>
<dbReference type="SUPFAM" id="SSF51391">
    <property type="entry name" value="Thiamin phosphate synthase"/>
    <property type="match status" value="1"/>
</dbReference>
<keyword evidence="3" id="KW-0515">Mutator protein</keyword>
<evidence type="ECO:0000256" key="6">
    <source>
        <dbReference type="ARBA" id="ARBA00022763"/>
    </source>
</evidence>
<dbReference type="EMBL" id="MUKV01000001">
    <property type="protein sequence ID" value="OQS44371.1"/>
    <property type="molecule type" value="Genomic_DNA"/>
</dbReference>
<dbReference type="GO" id="GO:0009228">
    <property type="term" value="P:thiamine biosynthetic process"/>
    <property type="evidence" value="ECO:0007669"/>
    <property type="project" value="UniProtKB-KW"/>
</dbReference>
<evidence type="ECO:0000256" key="4">
    <source>
        <dbReference type="ARBA" id="ARBA00022705"/>
    </source>
</evidence>
<dbReference type="InterPro" id="IPR029119">
    <property type="entry name" value="MutY_C"/>
</dbReference>
<comment type="cofactor">
    <cofactor evidence="1">
        <name>Mg(2+)</name>
        <dbReference type="ChEBI" id="CHEBI:18420"/>
    </cofactor>
</comment>
<dbReference type="Proteomes" id="UP000192721">
    <property type="component" value="Unassembled WGS sequence"/>
</dbReference>
<evidence type="ECO:0000256" key="14">
    <source>
        <dbReference type="ARBA" id="ARBA00041592"/>
    </source>
</evidence>